<dbReference type="PROSITE" id="PS50879">
    <property type="entry name" value="RNASE_H_1"/>
    <property type="match status" value="1"/>
</dbReference>
<dbReference type="GO" id="GO:0003676">
    <property type="term" value="F:nucleic acid binding"/>
    <property type="evidence" value="ECO:0007669"/>
    <property type="project" value="InterPro"/>
</dbReference>
<proteinExistence type="inferred from homology"/>
<keyword evidence="5" id="KW-0479">Metal-binding</keyword>
<dbReference type="Gene3D" id="3.30.420.10">
    <property type="entry name" value="Ribonuclease H-like superfamily/Ribonuclease H"/>
    <property type="match status" value="1"/>
</dbReference>
<name>A0A2Z6TH73_9LACO</name>
<protein>
    <recommendedName>
        <fullName evidence="3">ribonuclease H</fullName>
        <ecNumber evidence="3">3.1.26.4</ecNumber>
    </recommendedName>
</protein>
<keyword evidence="4" id="KW-0540">Nuclease</keyword>
<dbReference type="GO" id="GO:0004523">
    <property type="term" value="F:RNA-DNA hybrid ribonuclease activity"/>
    <property type="evidence" value="ECO:0007669"/>
    <property type="project" value="UniProtKB-EC"/>
</dbReference>
<dbReference type="Gene3D" id="3.40.970.10">
    <property type="entry name" value="Ribonuclease H1, N-terminal domain"/>
    <property type="match status" value="1"/>
</dbReference>
<dbReference type="InterPro" id="IPR050092">
    <property type="entry name" value="RNase_H"/>
</dbReference>
<evidence type="ECO:0000256" key="5">
    <source>
        <dbReference type="ARBA" id="ARBA00022723"/>
    </source>
</evidence>
<evidence type="ECO:0000313" key="10">
    <source>
        <dbReference type="Proteomes" id="UP000257317"/>
    </source>
</evidence>
<accession>A0A2Z6TH73</accession>
<dbReference type="PANTHER" id="PTHR10642:SF26">
    <property type="entry name" value="RIBONUCLEASE H1"/>
    <property type="match status" value="1"/>
</dbReference>
<evidence type="ECO:0000259" key="8">
    <source>
        <dbReference type="PROSITE" id="PS50879"/>
    </source>
</evidence>
<dbReference type="Pfam" id="PF01693">
    <property type="entry name" value="Cauli_VI"/>
    <property type="match status" value="1"/>
</dbReference>
<dbReference type="InterPro" id="IPR012337">
    <property type="entry name" value="RNaseH-like_sf"/>
</dbReference>
<evidence type="ECO:0000256" key="6">
    <source>
        <dbReference type="ARBA" id="ARBA00022759"/>
    </source>
</evidence>
<evidence type="ECO:0000256" key="7">
    <source>
        <dbReference type="ARBA" id="ARBA00022801"/>
    </source>
</evidence>
<feature type="domain" description="RNase H type-1" evidence="8">
    <location>
        <begin position="78"/>
        <end position="219"/>
    </location>
</feature>
<dbReference type="Proteomes" id="UP000257317">
    <property type="component" value="Unassembled WGS sequence"/>
</dbReference>
<dbReference type="InterPro" id="IPR002156">
    <property type="entry name" value="RNaseH_domain"/>
</dbReference>
<evidence type="ECO:0000256" key="3">
    <source>
        <dbReference type="ARBA" id="ARBA00012180"/>
    </source>
</evidence>
<dbReference type="SUPFAM" id="SSF55658">
    <property type="entry name" value="L9 N-domain-like"/>
    <property type="match status" value="1"/>
</dbReference>
<sequence length="221" mass="24806">MAKTRYYAIRRGKKTGIFQAPWSEVQKLISGYPGAEYKGFDTKADAEKFFKGESGRNLAGKNINEINQQINTSLRDLAESSTMIFTDGSFNKRTNVAGWGMVALYKQDGQIKKIHANGPIKNIKNVETRNVIGELKAAGHAVNWALEHGYQKVTIYHDYLGVSAWPTGTWKAKLPLTQKYAQFIQDRQKEIKIEFVHVPAHTNVTYNEEVDKVAKKGAGVL</sequence>
<dbReference type="SUPFAM" id="SSF53098">
    <property type="entry name" value="Ribonuclease H-like"/>
    <property type="match status" value="1"/>
</dbReference>
<dbReference type="GO" id="GO:0043137">
    <property type="term" value="P:DNA replication, removal of RNA primer"/>
    <property type="evidence" value="ECO:0007669"/>
    <property type="project" value="TreeGrafter"/>
</dbReference>
<dbReference type="CDD" id="cd09277">
    <property type="entry name" value="RNase_HI_bacteria_like"/>
    <property type="match status" value="1"/>
</dbReference>
<dbReference type="InterPro" id="IPR036397">
    <property type="entry name" value="RNaseH_sf"/>
</dbReference>
<dbReference type="RefSeq" id="WP_170133370.1">
    <property type="nucleotide sequence ID" value="NZ_BFBY01000014.1"/>
</dbReference>
<dbReference type="GO" id="GO:0046872">
    <property type="term" value="F:metal ion binding"/>
    <property type="evidence" value="ECO:0007669"/>
    <property type="project" value="UniProtKB-KW"/>
</dbReference>
<dbReference type="EC" id="3.1.26.4" evidence="3"/>
<evidence type="ECO:0000256" key="1">
    <source>
        <dbReference type="ARBA" id="ARBA00000077"/>
    </source>
</evidence>
<organism evidence="9 10">
    <name type="scientific">Lactobacillus rodentium</name>
    <dbReference type="NCBI Taxonomy" id="947835"/>
    <lineage>
        <taxon>Bacteria</taxon>
        <taxon>Bacillati</taxon>
        <taxon>Bacillota</taxon>
        <taxon>Bacilli</taxon>
        <taxon>Lactobacillales</taxon>
        <taxon>Lactobacillaceae</taxon>
        <taxon>Lactobacillus</taxon>
    </lineage>
</organism>
<dbReference type="AlphaFoldDB" id="A0A2Z6TH73"/>
<evidence type="ECO:0000256" key="2">
    <source>
        <dbReference type="ARBA" id="ARBA00005300"/>
    </source>
</evidence>
<comment type="catalytic activity">
    <reaction evidence="1">
        <text>Endonucleolytic cleavage to 5'-phosphomonoester.</text>
        <dbReference type="EC" id="3.1.26.4"/>
    </reaction>
</comment>
<evidence type="ECO:0000313" key="9">
    <source>
        <dbReference type="EMBL" id="GBG05452.1"/>
    </source>
</evidence>
<dbReference type="InterPro" id="IPR009027">
    <property type="entry name" value="Ribosomal_bL9/RNase_H1_N"/>
</dbReference>
<keyword evidence="6" id="KW-0255">Endonuclease</keyword>
<dbReference type="InterPro" id="IPR037056">
    <property type="entry name" value="RNase_H1_N_sf"/>
</dbReference>
<keyword evidence="10" id="KW-1185">Reference proteome</keyword>
<evidence type="ECO:0000256" key="4">
    <source>
        <dbReference type="ARBA" id="ARBA00022722"/>
    </source>
</evidence>
<keyword evidence="7" id="KW-0378">Hydrolase</keyword>
<dbReference type="InterPro" id="IPR011320">
    <property type="entry name" value="RNase_H1_N"/>
</dbReference>
<comment type="similarity">
    <text evidence="2">Belongs to the RNase H family.</text>
</comment>
<gene>
    <name evidence="9" type="ORF">LrDSM24759_13660</name>
</gene>
<dbReference type="Pfam" id="PF00075">
    <property type="entry name" value="RNase_H"/>
    <property type="match status" value="1"/>
</dbReference>
<dbReference type="PANTHER" id="PTHR10642">
    <property type="entry name" value="RIBONUCLEASE H1"/>
    <property type="match status" value="1"/>
</dbReference>
<reference evidence="10" key="1">
    <citation type="submission" date="2018-03" db="EMBL/GenBank/DDBJ databases">
        <title>New taxa in the Lactobacillus gasseri group.</title>
        <authorList>
            <person name="Tanizawa Y."/>
            <person name="Tohno M."/>
            <person name="Endo A."/>
            <person name="Arita M."/>
        </authorList>
    </citation>
    <scope>NUCLEOTIDE SEQUENCE [LARGE SCALE GENOMIC DNA]</scope>
    <source>
        <strain evidence="10">DSM 24759</strain>
    </source>
</reference>
<dbReference type="EMBL" id="BFBY01000014">
    <property type="protein sequence ID" value="GBG05452.1"/>
    <property type="molecule type" value="Genomic_DNA"/>
</dbReference>
<comment type="caution">
    <text evidence="9">The sequence shown here is derived from an EMBL/GenBank/DDBJ whole genome shotgun (WGS) entry which is preliminary data.</text>
</comment>